<organism evidence="1 2">
    <name type="scientific">Edwardsiella tarda ATCC 23685</name>
    <dbReference type="NCBI Taxonomy" id="500638"/>
    <lineage>
        <taxon>Bacteria</taxon>
        <taxon>Pseudomonadati</taxon>
        <taxon>Pseudomonadota</taxon>
        <taxon>Gammaproteobacteria</taxon>
        <taxon>Enterobacterales</taxon>
        <taxon>Hafniaceae</taxon>
        <taxon>Edwardsiella</taxon>
    </lineage>
</organism>
<feature type="non-terminal residue" evidence="1">
    <location>
        <position position="81"/>
    </location>
</feature>
<dbReference type="EMBL" id="ADGK01000085">
    <property type="protein sequence ID" value="EFE23464.1"/>
    <property type="molecule type" value="Genomic_DNA"/>
</dbReference>
<reference evidence="1 2" key="1">
    <citation type="submission" date="2010-02" db="EMBL/GenBank/DDBJ databases">
        <authorList>
            <person name="Weinstock G."/>
            <person name="Sodergren E."/>
            <person name="Clifton S."/>
            <person name="Fulton L."/>
            <person name="Fulton B."/>
            <person name="Courtney L."/>
            <person name="Fronick C."/>
            <person name="Harrison M."/>
            <person name="Strong C."/>
            <person name="Farmer C."/>
            <person name="Delahaunty K."/>
            <person name="Markovic C."/>
            <person name="Hall O."/>
            <person name="Minx P."/>
            <person name="Tomlinson C."/>
            <person name="Mitreva M."/>
            <person name="Nelson J."/>
            <person name="Hou S."/>
            <person name="Wollam A."/>
            <person name="Pepin K.H."/>
            <person name="Johnson M."/>
            <person name="Bhonagiri V."/>
            <person name="Zhang X."/>
            <person name="Suruliraj S."/>
            <person name="Warren W."/>
            <person name="Chinwalla A."/>
            <person name="Mardis E.R."/>
            <person name="Wilson R.K."/>
        </authorList>
    </citation>
    <scope>NUCLEOTIDE SEQUENCE [LARGE SCALE GENOMIC DNA]</scope>
    <source>
        <strain evidence="1 2">ATCC 23685</strain>
    </source>
</reference>
<dbReference type="Proteomes" id="UP000003692">
    <property type="component" value="Unassembled WGS sequence"/>
</dbReference>
<gene>
    <name evidence="1" type="ORF">EDWATA_01509</name>
</gene>
<protein>
    <submittedName>
        <fullName evidence="1">Putative Aminobenzoyl-glutamate utilization protein A-like protein</fullName>
    </submittedName>
</protein>
<evidence type="ECO:0000313" key="2">
    <source>
        <dbReference type="Proteomes" id="UP000003692"/>
    </source>
</evidence>
<dbReference type="AlphaFoldDB" id="D4F440"/>
<name>D4F440_EDWTA</name>
<comment type="caution">
    <text evidence="1">The sequence shown here is derived from an EMBL/GenBank/DDBJ whole genome shotgun (WGS) entry which is preliminary data.</text>
</comment>
<dbReference type="Gene3D" id="3.40.630.10">
    <property type="entry name" value="Zn peptidases"/>
    <property type="match status" value="1"/>
</dbReference>
<dbReference type="SUPFAM" id="SSF53187">
    <property type="entry name" value="Zn-dependent exopeptidases"/>
    <property type="match status" value="1"/>
</dbReference>
<proteinExistence type="predicted"/>
<evidence type="ECO:0000313" key="1">
    <source>
        <dbReference type="EMBL" id="EFE23464.1"/>
    </source>
</evidence>
<dbReference type="HOGENOM" id="CLU_2579327_0_0_6"/>
<sequence>MMTLSDTEQLRQWRRMFHQLPEPGWSEFITTARLIEMLRAMGYRVLPGAAFLSREHIQGRNEEEVAQGLARARAFPVEAAL</sequence>
<accession>D4F440</accession>